<name>A0A8S1EB07_9INSE</name>
<evidence type="ECO:0000256" key="2">
    <source>
        <dbReference type="ARBA" id="ARBA00023043"/>
    </source>
</evidence>
<dbReference type="Proteomes" id="UP000494165">
    <property type="component" value="Unassembled WGS sequence"/>
</dbReference>
<dbReference type="SUPFAM" id="SSF48403">
    <property type="entry name" value="Ankyrin repeat"/>
    <property type="match status" value="2"/>
</dbReference>
<dbReference type="AlphaFoldDB" id="A0A8S1EB07"/>
<dbReference type="SMART" id="SM00248">
    <property type="entry name" value="ANK"/>
    <property type="match status" value="6"/>
</dbReference>
<reference evidence="4 5" key="1">
    <citation type="submission" date="2020-04" db="EMBL/GenBank/DDBJ databases">
        <authorList>
            <person name="Alioto T."/>
            <person name="Alioto T."/>
            <person name="Gomez Garrido J."/>
        </authorList>
    </citation>
    <scope>NUCLEOTIDE SEQUENCE [LARGE SCALE GENOMIC DNA]</scope>
</reference>
<dbReference type="OrthoDB" id="19174at2759"/>
<dbReference type="EMBL" id="CADEPI010000565">
    <property type="protein sequence ID" value="CAB3387334.1"/>
    <property type="molecule type" value="Genomic_DNA"/>
</dbReference>
<evidence type="ECO:0000256" key="1">
    <source>
        <dbReference type="ARBA" id="ARBA00022737"/>
    </source>
</evidence>
<evidence type="ECO:0000256" key="3">
    <source>
        <dbReference type="PROSITE-ProRule" id="PRU00023"/>
    </source>
</evidence>
<dbReference type="PROSITE" id="PS50297">
    <property type="entry name" value="ANK_REP_REGION"/>
    <property type="match status" value="1"/>
</dbReference>
<comment type="caution">
    <text evidence="4">The sequence shown here is derived from an EMBL/GenBank/DDBJ whole genome shotgun (WGS) entry which is preliminary data.</text>
</comment>
<dbReference type="Pfam" id="PF12796">
    <property type="entry name" value="Ank_2"/>
    <property type="match status" value="1"/>
</dbReference>
<dbReference type="InterPro" id="IPR036770">
    <property type="entry name" value="Ankyrin_rpt-contain_sf"/>
</dbReference>
<dbReference type="PANTHER" id="PTHR24198:SF165">
    <property type="entry name" value="ANKYRIN REPEAT-CONTAINING PROTEIN-RELATED"/>
    <property type="match status" value="1"/>
</dbReference>
<evidence type="ECO:0000313" key="4">
    <source>
        <dbReference type="EMBL" id="CAB3387334.1"/>
    </source>
</evidence>
<dbReference type="PANTHER" id="PTHR24198">
    <property type="entry name" value="ANKYRIN REPEAT AND PROTEIN KINASE DOMAIN-CONTAINING PROTEIN"/>
    <property type="match status" value="1"/>
</dbReference>
<organism evidence="4 5">
    <name type="scientific">Cloeon dipterum</name>
    <dbReference type="NCBI Taxonomy" id="197152"/>
    <lineage>
        <taxon>Eukaryota</taxon>
        <taxon>Metazoa</taxon>
        <taxon>Ecdysozoa</taxon>
        <taxon>Arthropoda</taxon>
        <taxon>Hexapoda</taxon>
        <taxon>Insecta</taxon>
        <taxon>Pterygota</taxon>
        <taxon>Palaeoptera</taxon>
        <taxon>Ephemeroptera</taxon>
        <taxon>Pisciforma</taxon>
        <taxon>Baetidae</taxon>
        <taxon>Cloeon</taxon>
    </lineage>
</organism>
<keyword evidence="2 3" id="KW-0040">ANK repeat</keyword>
<gene>
    <name evidence="4" type="ORF">CLODIP_2_CD08312</name>
</gene>
<feature type="repeat" description="ANK" evidence="3">
    <location>
        <begin position="376"/>
        <end position="408"/>
    </location>
</feature>
<proteinExistence type="predicted"/>
<dbReference type="Gene3D" id="1.25.40.20">
    <property type="entry name" value="Ankyrin repeat-containing domain"/>
    <property type="match status" value="2"/>
</dbReference>
<keyword evidence="1" id="KW-0677">Repeat</keyword>
<dbReference type="InterPro" id="IPR002110">
    <property type="entry name" value="Ankyrin_rpt"/>
</dbReference>
<dbReference type="PROSITE" id="PS50088">
    <property type="entry name" value="ANK_REPEAT"/>
    <property type="match status" value="1"/>
</dbReference>
<dbReference type="Pfam" id="PF00023">
    <property type="entry name" value="Ank"/>
    <property type="match status" value="1"/>
</dbReference>
<sequence>MGSNKKNPKCVTAPDSEYEKRLEFNELTRLDEKLNFIEKNRGKVPPVLFAAKVADEEVCRELIANGADVSKIFDKNGANAFHYVSMNTSGSKLVELFHEHGTKIDKKAKNGKFPLERALQMKNYEVSIKLFELLKEKINFNGNILDWCIDLNSLKFCKFVFEKDASLSKGRTENLLIRAVRRADEKLCQWLFKECLADVDLDSDQASNWKEEILFDVASNLKHGEKITHFLLENYKIDVEKKSLFFHHTPYSQAIAMENRGVANALLIHGAILEVDIDPETARQICGDKGYKEETRELSRRCRRRYIKNFGRCKNLLQVALELEFIHAAEALFELNFDKKMNKINYLHFCVVKNKLESAKCVHSRNTNLIREMGQDGKYVLHLAAEYADLDMCRWLLSQGADPEALTSDGSLETLKIHMHCSTLEEVNVTNSLAVAEMSETAAKKL</sequence>
<evidence type="ECO:0000313" key="5">
    <source>
        <dbReference type="Proteomes" id="UP000494165"/>
    </source>
</evidence>
<keyword evidence="5" id="KW-1185">Reference proteome</keyword>
<accession>A0A8S1EB07</accession>
<protein>
    <submittedName>
        <fullName evidence="4">Uncharacterized protein</fullName>
    </submittedName>
</protein>